<sequence>MKIFKITIFALTYLLFANVGMAITPQKQKIAQEKNKVMQKLQRTIKKTNFMDYVLQGERKTIVLRCTVNKNSKVVVRKIIGFDQNLMNAVSKQMEKNKIRTSTALCGEEFVLRVNFVKFDK</sequence>
<organism evidence="2 3">
    <name type="scientific">Ancylomarina longa</name>
    <dbReference type="NCBI Taxonomy" id="2487017"/>
    <lineage>
        <taxon>Bacteria</taxon>
        <taxon>Pseudomonadati</taxon>
        <taxon>Bacteroidota</taxon>
        <taxon>Bacteroidia</taxon>
        <taxon>Marinilabiliales</taxon>
        <taxon>Marinifilaceae</taxon>
        <taxon>Ancylomarina</taxon>
    </lineage>
</organism>
<evidence type="ECO:0008006" key="4">
    <source>
        <dbReference type="Google" id="ProtNLM"/>
    </source>
</evidence>
<dbReference type="Proteomes" id="UP000282985">
    <property type="component" value="Unassembled WGS sequence"/>
</dbReference>
<feature type="signal peptide" evidence="1">
    <location>
        <begin position="1"/>
        <end position="22"/>
    </location>
</feature>
<accession>A0A434AXB4</accession>
<evidence type="ECO:0000256" key="1">
    <source>
        <dbReference type="SAM" id="SignalP"/>
    </source>
</evidence>
<dbReference type="EMBL" id="RJJX01000004">
    <property type="protein sequence ID" value="RUT79143.1"/>
    <property type="molecule type" value="Genomic_DNA"/>
</dbReference>
<gene>
    <name evidence="2" type="ORF">DLK05_04820</name>
</gene>
<comment type="caution">
    <text evidence="2">The sequence shown here is derived from an EMBL/GenBank/DDBJ whole genome shotgun (WGS) entry which is preliminary data.</text>
</comment>
<feature type="chain" id="PRO_5019485197" description="TonB C-terminal domain-containing protein" evidence="1">
    <location>
        <begin position="23"/>
        <end position="121"/>
    </location>
</feature>
<protein>
    <recommendedName>
        <fullName evidence="4">TonB C-terminal domain-containing protein</fullName>
    </recommendedName>
</protein>
<evidence type="ECO:0000313" key="2">
    <source>
        <dbReference type="EMBL" id="RUT79143.1"/>
    </source>
</evidence>
<name>A0A434AXB4_9BACT</name>
<dbReference type="AlphaFoldDB" id="A0A434AXB4"/>
<keyword evidence="1" id="KW-0732">Signal</keyword>
<dbReference type="OrthoDB" id="1121412at2"/>
<proteinExistence type="predicted"/>
<reference evidence="2 3" key="1">
    <citation type="submission" date="2018-11" db="EMBL/GenBank/DDBJ databases">
        <title>Parancylomarina longa gen. nov., sp. nov., isolated from sediments of southern Okinawa.</title>
        <authorList>
            <person name="Fu T."/>
        </authorList>
    </citation>
    <scope>NUCLEOTIDE SEQUENCE [LARGE SCALE GENOMIC DNA]</scope>
    <source>
        <strain evidence="2 3">T3-2 S1-C</strain>
    </source>
</reference>
<evidence type="ECO:0000313" key="3">
    <source>
        <dbReference type="Proteomes" id="UP000282985"/>
    </source>
</evidence>
<dbReference type="RefSeq" id="WP_127342866.1">
    <property type="nucleotide sequence ID" value="NZ_RJJX01000004.1"/>
</dbReference>
<keyword evidence="3" id="KW-1185">Reference proteome</keyword>